<dbReference type="SUPFAM" id="SSF46689">
    <property type="entry name" value="Homeodomain-like"/>
    <property type="match status" value="2"/>
</dbReference>
<dbReference type="Proteomes" id="UP000250642">
    <property type="component" value="Unassembled WGS sequence"/>
</dbReference>
<dbReference type="GO" id="GO:0043565">
    <property type="term" value="F:sequence-specific DNA binding"/>
    <property type="evidence" value="ECO:0007669"/>
    <property type="project" value="InterPro"/>
</dbReference>
<dbReference type="AlphaFoldDB" id="A0A329QJQ5"/>
<reference evidence="4 5" key="1">
    <citation type="submission" date="2018-04" db="EMBL/GenBank/DDBJ databases">
        <title>Paenibacillus taichungensis Genome sequencing and assembly.</title>
        <authorList>
            <person name="Xu J."/>
            <person name="Rensing C."/>
            <person name="Mazhar H.S."/>
        </authorList>
    </citation>
    <scope>NUCLEOTIDE SEQUENCE [LARGE SCALE GENOMIC DNA]</scope>
    <source>
        <strain evidence="4 5">NC1</strain>
    </source>
</reference>
<name>A0A329QJQ5_9BACL</name>
<evidence type="ECO:0000256" key="1">
    <source>
        <dbReference type="ARBA" id="ARBA00023015"/>
    </source>
</evidence>
<comment type="caution">
    <text evidence="4">The sequence shown here is derived from an EMBL/GenBank/DDBJ whole genome shotgun (WGS) entry which is preliminary data.</text>
</comment>
<dbReference type="Gene3D" id="1.10.10.60">
    <property type="entry name" value="Homeodomain-like"/>
    <property type="match status" value="1"/>
</dbReference>
<organism evidence="4 5">
    <name type="scientific">Paenibacillus taichungensis</name>
    <dbReference type="NCBI Taxonomy" id="484184"/>
    <lineage>
        <taxon>Bacteria</taxon>
        <taxon>Bacillati</taxon>
        <taxon>Bacillota</taxon>
        <taxon>Bacilli</taxon>
        <taxon>Bacillales</taxon>
        <taxon>Paenibacillaceae</taxon>
        <taxon>Paenibacillus</taxon>
    </lineage>
</organism>
<dbReference type="GO" id="GO:0003700">
    <property type="term" value="F:DNA-binding transcription factor activity"/>
    <property type="evidence" value="ECO:0007669"/>
    <property type="project" value="InterPro"/>
</dbReference>
<gene>
    <name evidence="4" type="ORF">DC345_20085</name>
</gene>
<evidence type="ECO:0000256" key="2">
    <source>
        <dbReference type="ARBA" id="ARBA00023163"/>
    </source>
</evidence>
<accession>A0A329QJQ5</accession>
<keyword evidence="2" id="KW-0804">Transcription</keyword>
<evidence type="ECO:0000313" key="4">
    <source>
        <dbReference type="EMBL" id="RAW12605.1"/>
    </source>
</evidence>
<sequence>MLYLKFKTKTVVSLVEYSKGKNMKTDNLSRDIDMIYDQLIGKLMDLLPEPQKTDTALRGLLLLRRDVPNQDESCVYQPVIDLIVQGRKRTILGNEKMEYGEGEYLVSGLDMPCINSEIEATSKAPFLSLRLSLDISQIAQLATEVPLDDITDDDDHWGICSAASTLEIADSFLRLISLLENPQRIPILAPLIIKEIHYYLITGPLGRCLREIATQGTPINRVAQAITWLRTHFREPLSIEKLANQVHMSESTFNRHFRKVTSYSPLRFQKRLRLYEAQRLMLFDNLDATAAAFRVGYESTTQFNREYKREFGEPPFRDVSRMRAAGMLLG</sequence>
<dbReference type="Pfam" id="PF06719">
    <property type="entry name" value="AraC_N"/>
    <property type="match status" value="1"/>
</dbReference>
<dbReference type="PROSITE" id="PS01124">
    <property type="entry name" value="HTH_ARAC_FAMILY_2"/>
    <property type="match status" value="1"/>
</dbReference>
<dbReference type="Pfam" id="PF12833">
    <property type="entry name" value="HTH_18"/>
    <property type="match status" value="1"/>
</dbReference>
<evidence type="ECO:0000313" key="5">
    <source>
        <dbReference type="Proteomes" id="UP000250642"/>
    </source>
</evidence>
<dbReference type="InterPro" id="IPR009057">
    <property type="entry name" value="Homeodomain-like_sf"/>
</dbReference>
<protein>
    <submittedName>
        <fullName evidence="4">AraC family transcriptional regulator</fullName>
    </submittedName>
</protein>
<dbReference type="PANTHER" id="PTHR43436:SF1">
    <property type="entry name" value="TRANSCRIPTIONAL REGULATORY PROTEIN"/>
    <property type="match status" value="1"/>
</dbReference>
<dbReference type="PANTHER" id="PTHR43436">
    <property type="entry name" value="ARAC-FAMILY TRANSCRIPTIONAL REGULATOR"/>
    <property type="match status" value="1"/>
</dbReference>
<dbReference type="EMBL" id="QEVW01000014">
    <property type="protein sequence ID" value="RAW12605.1"/>
    <property type="molecule type" value="Genomic_DNA"/>
</dbReference>
<keyword evidence="1" id="KW-0805">Transcription regulation</keyword>
<proteinExistence type="predicted"/>
<feature type="domain" description="HTH araC/xylS-type" evidence="3">
    <location>
        <begin position="223"/>
        <end position="321"/>
    </location>
</feature>
<dbReference type="InterPro" id="IPR018060">
    <property type="entry name" value="HTH_AraC"/>
</dbReference>
<dbReference type="SMART" id="SM00342">
    <property type="entry name" value="HTH_ARAC"/>
    <property type="match status" value="1"/>
</dbReference>
<evidence type="ECO:0000259" key="3">
    <source>
        <dbReference type="PROSITE" id="PS01124"/>
    </source>
</evidence>
<dbReference type="InterPro" id="IPR009594">
    <property type="entry name" value="Tscrpt_reg_HTH_AraC_N"/>
</dbReference>